<reference evidence="5" key="1">
    <citation type="submission" date="2022-11" db="UniProtKB">
        <authorList>
            <consortium name="WormBaseParasite"/>
        </authorList>
    </citation>
    <scope>IDENTIFICATION</scope>
</reference>
<dbReference type="InterPro" id="IPR011009">
    <property type="entry name" value="Kinase-like_dom_sf"/>
</dbReference>
<dbReference type="Gene3D" id="1.10.510.10">
    <property type="entry name" value="Transferase(Phosphotransferase) domain 1"/>
    <property type="match status" value="1"/>
</dbReference>
<dbReference type="GO" id="GO:0032436">
    <property type="term" value="P:positive regulation of proteasomal ubiquitin-dependent protein catabolic process"/>
    <property type="evidence" value="ECO:0007669"/>
    <property type="project" value="TreeGrafter"/>
</dbReference>
<dbReference type="GO" id="GO:0005524">
    <property type="term" value="F:ATP binding"/>
    <property type="evidence" value="ECO:0007669"/>
    <property type="project" value="InterPro"/>
</dbReference>
<evidence type="ECO:0000313" key="4">
    <source>
        <dbReference type="Proteomes" id="UP000887574"/>
    </source>
</evidence>
<dbReference type="SMART" id="SM00220">
    <property type="entry name" value="S_TKc"/>
    <property type="match status" value="1"/>
</dbReference>
<evidence type="ECO:0000256" key="1">
    <source>
        <dbReference type="SAM" id="MobiDB-lite"/>
    </source>
</evidence>
<name>A0A915E8Y7_9BILA</name>
<evidence type="ECO:0000259" key="3">
    <source>
        <dbReference type="PROSITE" id="PS50011"/>
    </source>
</evidence>
<dbReference type="GO" id="GO:0004672">
    <property type="term" value="F:protein kinase activity"/>
    <property type="evidence" value="ECO:0007669"/>
    <property type="project" value="InterPro"/>
</dbReference>
<proteinExistence type="predicted"/>
<dbReference type="WBParaSite" id="jg4111">
    <property type="protein sequence ID" value="jg4111"/>
    <property type="gene ID" value="jg4111"/>
</dbReference>
<dbReference type="PANTHER" id="PTHR22961">
    <property type="entry name" value="SER/THR PROTEIN KINASE-TRB"/>
    <property type="match status" value="1"/>
</dbReference>
<dbReference type="GO" id="GO:0031434">
    <property type="term" value="F:mitogen-activated protein kinase kinase binding"/>
    <property type="evidence" value="ECO:0007669"/>
    <property type="project" value="TreeGrafter"/>
</dbReference>
<feature type="chain" id="PRO_5037295484" evidence="2">
    <location>
        <begin position="24"/>
        <end position="593"/>
    </location>
</feature>
<dbReference type="InterPro" id="IPR024104">
    <property type="entry name" value="Tribbles/Ser_Thr_kinase_40"/>
</dbReference>
<dbReference type="PROSITE" id="PS50011">
    <property type="entry name" value="PROTEIN_KINASE_DOM"/>
    <property type="match status" value="1"/>
</dbReference>
<sequence length="593" mass="65685">MKENLMLPLLNLLSLACSEPGTACESAQQNATGNSHQQLLNFVSNNHLATSTFSLKCLHLWEVFSRNAHLPTIKPMEQNQPNFKFSLCQPGDCHRQVVEQQRVAELQLQWFHQPNGPDTTEESGEDCAGPVGSTNPEDDLDQHKRFCPTTSLVERTVSSSSSSGPEDSSDEVAIVECQNGGISTSGAKSTSSQLASSGQLIASGRYEIVGDGRECKAVDMHSKTIFHACLICFINYYEIRRVQNFLTVLGRLKIAESLYNDVEEYSTLKNLLIPDETQAIQGENGNSNWYVLLPDHQGNLHSLTSGSCSNGDSSPKVFSERRIQPIFKQIVALVEFCHRIGIYFRDFRLRKFVFTDKERTQIRLNNVLDVWVAPQIDVDQISQRLKSQVCPVYISPEILVAGVYAGRPADVWALGVLLFSLLIGRYPFNDPNPTALFKRIKARRFSCPVSDGISHNARWLLYGLLRQSPSDRPTAAEILQSHWLKTEPEALPDGRECRSVPSKGMNGLTMSSQSVFSSSISGPREPQPPAFVRLGGNLTLQQAAPTNSSTAIHVRLALVSTSQGPTPQLPPQLHREAPNNCHLLPPPVCYVYC</sequence>
<dbReference type="GO" id="GO:0005634">
    <property type="term" value="C:nucleus"/>
    <property type="evidence" value="ECO:0007669"/>
    <property type="project" value="TreeGrafter"/>
</dbReference>
<dbReference type="InterPro" id="IPR000719">
    <property type="entry name" value="Prot_kinase_dom"/>
</dbReference>
<evidence type="ECO:0000313" key="5">
    <source>
        <dbReference type="WBParaSite" id="jg4111"/>
    </source>
</evidence>
<organism evidence="4 5">
    <name type="scientific">Ditylenchus dipsaci</name>
    <dbReference type="NCBI Taxonomy" id="166011"/>
    <lineage>
        <taxon>Eukaryota</taxon>
        <taxon>Metazoa</taxon>
        <taxon>Ecdysozoa</taxon>
        <taxon>Nematoda</taxon>
        <taxon>Chromadorea</taxon>
        <taxon>Rhabditida</taxon>
        <taxon>Tylenchina</taxon>
        <taxon>Tylenchomorpha</taxon>
        <taxon>Sphaerularioidea</taxon>
        <taxon>Anguinidae</taxon>
        <taxon>Anguininae</taxon>
        <taxon>Ditylenchus</taxon>
    </lineage>
</organism>
<accession>A0A915E8Y7</accession>
<keyword evidence="4" id="KW-1185">Reference proteome</keyword>
<feature type="region of interest" description="Disordered" evidence="1">
    <location>
        <begin position="113"/>
        <end position="142"/>
    </location>
</feature>
<dbReference type="AlphaFoldDB" id="A0A915E8Y7"/>
<dbReference type="Pfam" id="PF00069">
    <property type="entry name" value="Pkinase"/>
    <property type="match status" value="1"/>
</dbReference>
<evidence type="ECO:0000256" key="2">
    <source>
        <dbReference type="SAM" id="SignalP"/>
    </source>
</evidence>
<keyword evidence="2" id="KW-0732">Signal</keyword>
<feature type="signal peptide" evidence="2">
    <location>
        <begin position="1"/>
        <end position="23"/>
    </location>
</feature>
<dbReference type="PANTHER" id="PTHR22961:SF13">
    <property type="entry name" value="TRIBBLES"/>
    <property type="match status" value="1"/>
</dbReference>
<feature type="domain" description="Protein kinase" evidence="3">
    <location>
        <begin position="195"/>
        <end position="484"/>
    </location>
</feature>
<dbReference type="PROSITE" id="PS51257">
    <property type="entry name" value="PROKAR_LIPOPROTEIN"/>
    <property type="match status" value="1"/>
</dbReference>
<dbReference type="SUPFAM" id="SSF56112">
    <property type="entry name" value="Protein kinase-like (PK-like)"/>
    <property type="match status" value="1"/>
</dbReference>
<dbReference type="Proteomes" id="UP000887574">
    <property type="component" value="Unplaced"/>
</dbReference>
<protein>
    <submittedName>
        <fullName evidence="5">Protein kinase domain-containing protein</fullName>
    </submittedName>
</protein>